<evidence type="ECO:0000313" key="3">
    <source>
        <dbReference type="Proteomes" id="UP000549052"/>
    </source>
</evidence>
<evidence type="ECO:0000313" key="2">
    <source>
        <dbReference type="EMBL" id="MBA8878873.1"/>
    </source>
</evidence>
<dbReference type="PANTHER" id="PTHR46825:SF9">
    <property type="entry name" value="BETA-LACTAMASE-RELATED DOMAIN-CONTAINING PROTEIN"/>
    <property type="match status" value="1"/>
</dbReference>
<protein>
    <submittedName>
        <fullName evidence="2">CubicO group peptidase (Beta-lactamase class C family)</fullName>
    </submittedName>
</protein>
<gene>
    <name evidence="2" type="ORF">FHW16_002591</name>
</gene>
<dbReference type="Gene3D" id="3.40.710.10">
    <property type="entry name" value="DD-peptidase/beta-lactamase superfamily"/>
    <property type="match status" value="1"/>
</dbReference>
<dbReference type="InterPro" id="IPR001466">
    <property type="entry name" value="Beta-lactam-related"/>
</dbReference>
<proteinExistence type="predicted"/>
<dbReference type="PANTHER" id="PTHR46825">
    <property type="entry name" value="D-ALANYL-D-ALANINE-CARBOXYPEPTIDASE/ENDOPEPTIDASE AMPH"/>
    <property type="match status" value="1"/>
</dbReference>
<dbReference type="RefSeq" id="WP_182549564.1">
    <property type="nucleotide sequence ID" value="NZ_JACGXN010000003.1"/>
</dbReference>
<dbReference type="InterPro" id="IPR050491">
    <property type="entry name" value="AmpC-like"/>
</dbReference>
<dbReference type="AlphaFoldDB" id="A0A839EFE9"/>
<organism evidence="2 3">
    <name type="scientific">Phyllobacterium myrsinacearum</name>
    <dbReference type="NCBI Taxonomy" id="28101"/>
    <lineage>
        <taxon>Bacteria</taxon>
        <taxon>Pseudomonadati</taxon>
        <taxon>Pseudomonadota</taxon>
        <taxon>Alphaproteobacteria</taxon>
        <taxon>Hyphomicrobiales</taxon>
        <taxon>Phyllobacteriaceae</taxon>
        <taxon>Phyllobacterium</taxon>
    </lineage>
</organism>
<dbReference type="Proteomes" id="UP000549052">
    <property type="component" value="Unassembled WGS sequence"/>
</dbReference>
<keyword evidence="3" id="KW-1185">Reference proteome</keyword>
<dbReference type="EMBL" id="JACGXN010000003">
    <property type="protein sequence ID" value="MBA8878873.1"/>
    <property type="molecule type" value="Genomic_DNA"/>
</dbReference>
<feature type="domain" description="Beta-lactamase-related" evidence="1">
    <location>
        <begin position="25"/>
        <end position="325"/>
    </location>
</feature>
<evidence type="ECO:0000259" key="1">
    <source>
        <dbReference type="Pfam" id="PF00144"/>
    </source>
</evidence>
<comment type="caution">
    <text evidence="2">The sequence shown here is derived from an EMBL/GenBank/DDBJ whole genome shotgun (WGS) entry which is preliminary data.</text>
</comment>
<sequence length="504" mass="54326">MSINLNWMAASTCAGNFASQWPANEPGGAIMGFDTQGIRFAHAGGLESLATRTAFSADSVVRFASVTKHVFAAMVFQNSGLIGLDDRLGDHLGELQPPLADVTVGRALDMSGGLPDVRECLTLLGLSVYTETQKQPLLDFLYTLTRLNFDAGTDVSYSNTGYRLVEAALERKGLTFDTFVQNEIADPLGIFLKAPEVWIDPVQGLAPGYFKDGENWQLSAAGLHISAAGSLAGSARSLTVWLQHLLAGKDCHTGLLAALSGTRFMSDGRPSGYGLGLRWSELAGHRFVGHGGSHPGYKSYFLLDPEAGTGFVAVSNRDDTNGYKIALAAMGALMGLPLPQTNCGIPDGLYVTETGPYWIEVAGGVATYLDAEDTLYDDGDGWFSSRSASSPMRLRWTGTELEGEAGYVKHRFLPVKPEAVSAALNGHWVAAQYGARFDISDGVVMWGIGPARRSLPLTALGNDRFLFTLNDGPWRKRICLHRLADGKVELVLSRSRMMEYTLAR</sequence>
<dbReference type="InterPro" id="IPR012338">
    <property type="entry name" value="Beta-lactam/transpept-like"/>
</dbReference>
<name>A0A839EFE9_9HYPH</name>
<reference evidence="2 3" key="1">
    <citation type="submission" date="2020-07" db="EMBL/GenBank/DDBJ databases">
        <title>Genomic Encyclopedia of Type Strains, Phase IV (KMG-V): Genome sequencing to study the core and pangenomes of soil and plant-associated prokaryotes.</title>
        <authorList>
            <person name="Whitman W."/>
        </authorList>
    </citation>
    <scope>NUCLEOTIDE SEQUENCE [LARGE SCALE GENOMIC DNA]</scope>
    <source>
        <strain evidence="2 3">AN3</strain>
    </source>
</reference>
<accession>A0A839EFE9</accession>
<dbReference type="SUPFAM" id="SSF56601">
    <property type="entry name" value="beta-lactamase/transpeptidase-like"/>
    <property type="match status" value="1"/>
</dbReference>
<dbReference type="Pfam" id="PF00144">
    <property type="entry name" value="Beta-lactamase"/>
    <property type="match status" value="1"/>
</dbReference>